<evidence type="ECO:0000256" key="8">
    <source>
        <dbReference type="ARBA" id="ARBA00022989"/>
    </source>
</evidence>
<dbReference type="GO" id="GO:0015450">
    <property type="term" value="F:protein-transporting ATPase activity"/>
    <property type="evidence" value="ECO:0007669"/>
    <property type="project" value="UniProtKB-UniRule"/>
</dbReference>
<dbReference type="RefSeq" id="WP_126756255.1">
    <property type="nucleotide sequence ID" value="NZ_PIPQ01000001.1"/>
</dbReference>
<keyword evidence="6 11" id="KW-0812">Transmembrane</keyword>
<dbReference type="EMBL" id="PIPQ01000001">
    <property type="protein sequence ID" value="RUO43866.1"/>
    <property type="molecule type" value="Genomic_DNA"/>
</dbReference>
<dbReference type="PRINTS" id="PR01651">
    <property type="entry name" value="SECGEXPORT"/>
</dbReference>
<dbReference type="GO" id="GO:0005886">
    <property type="term" value="C:plasma membrane"/>
    <property type="evidence" value="ECO:0007669"/>
    <property type="project" value="UniProtKB-SubCell"/>
</dbReference>
<comment type="subcellular location">
    <subcellularLocation>
        <location evidence="1 11">Cell membrane</location>
        <topology evidence="1 11">Multi-pass membrane protein</topology>
    </subcellularLocation>
</comment>
<keyword evidence="5 11" id="KW-1003">Cell membrane</keyword>
<dbReference type="NCBIfam" id="TIGR00810">
    <property type="entry name" value="secG"/>
    <property type="match status" value="1"/>
</dbReference>
<organism evidence="12 13">
    <name type="scientific">Aliidiomarina taiwanensis</name>
    <dbReference type="NCBI Taxonomy" id="946228"/>
    <lineage>
        <taxon>Bacteria</taxon>
        <taxon>Pseudomonadati</taxon>
        <taxon>Pseudomonadota</taxon>
        <taxon>Gammaproteobacteria</taxon>
        <taxon>Alteromonadales</taxon>
        <taxon>Idiomarinaceae</taxon>
        <taxon>Aliidiomarina</taxon>
    </lineage>
</organism>
<dbReference type="Proteomes" id="UP000286976">
    <property type="component" value="Unassembled WGS sequence"/>
</dbReference>
<gene>
    <name evidence="12" type="ORF">CWE15_01330</name>
</gene>
<keyword evidence="10 11" id="KW-0472">Membrane</keyword>
<reference evidence="12 13" key="1">
    <citation type="journal article" date="2011" name="Front. Microbiol.">
        <title>Genomic signatures of strain selection and enhancement in Bacillus atrophaeus var. globigii, a historical biowarfare simulant.</title>
        <authorList>
            <person name="Gibbons H.S."/>
            <person name="Broomall S.M."/>
            <person name="McNew L.A."/>
            <person name="Daligault H."/>
            <person name="Chapman C."/>
            <person name="Bruce D."/>
            <person name="Karavis M."/>
            <person name="Krepps M."/>
            <person name="McGregor P.A."/>
            <person name="Hong C."/>
            <person name="Park K.H."/>
            <person name="Akmal A."/>
            <person name="Feldman A."/>
            <person name="Lin J.S."/>
            <person name="Chang W.E."/>
            <person name="Higgs B.W."/>
            <person name="Demirev P."/>
            <person name="Lindquist J."/>
            <person name="Liem A."/>
            <person name="Fochler E."/>
            <person name="Read T.D."/>
            <person name="Tapia R."/>
            <person name="Johnson S."/>
            <person name="Bishop-Lilly K.A."/>
            <person name="Detter C."/>
            <person name="Han C."/>
            <person name="Sozhamannan S."/>
            <person name="Rosenzweig C.N."/>
            <person name="Skowronski E.W."/>
        </authorList>
    </citation>
    <scope>NUCLEOTIDE SEQUENCE [LARGE SCALE GENOMIC DNA]</scope>
    <source>
        <strain evidence="12 13">AIT1</strain>
    </source>
</reference>
<dbReference type="OrthoDB" id="9813947at2"/>
<dbReference type="GO" id="GO:0009306">
    <property type="term" value="P:protein secretion"/>
    <property type="evidence" value="ECO:0007669"/>
    <property type="project" value="UniProtKB-UniRule"/>
</dbReference>
<evidence type="ECO:0000256" key="3">
    <source>
        <dbReference type="ARBA" id="ARBA00017876"/>
    </source>
</evidence>
<dbReference type="AlphaFoldDB" id="A0A432X968"/>
<feature type="transmembrane region" description="Helical" evidence="11">
    <location>
        <begin position="51"/>
        <end position="75"/>
    </location>
</feature>
<dbReference type="Pfam" id="PF03840">
    <property type="entry name" value="SecG"/>
    <property type="match status" value="1"/>
</dbReference>
<comment type="function">
    <text evidence="11">Involved in protein export. Participates in an early event of protein translocation.</text>
</comment>
<accession>A0A432X968</accession>
<dbReference type="GO" id="GO:0065002">
    <property type="term" value="P:intracellular protein transmembrane transport"/>
    <property type="evidence" value="ECO:0007669"/>
    <property type="project" value="TreeGrafter"/>
</dbReference>
<comment type="caution">
    <text evidence="11">Lacks conserved residue(s) required for the propagation of feature annotation.</text>
</comment>
<protein>
    <recommendedName>
        <fullName evidence="3 11">Protein-export membrane protein SecG</fullName>
    </recommendedName>
</protein>
<evidence type="ECO:0000313" key="12">
    <source>
        <dbReference type="EMBL" id="RUO43866.1"/>
    </source>
</evidence>
<keyword evidence="13" id="KW-1185">Reference proteome</keyword>
<keyword evidence="8 11" id="KW-1133">Transmembrane helix</keyword>
<keyword evidence="9 11" id="KW-0811">Translocation</keyword>
<dbReference type="PANTHER" id="PTHR34182">
    <property type="entry name" value="PROTEIN-EXPORT MEMBRANE PROTEIN SECG"/>
    <property type="match status" value="1"/>
</dbReference>
<proteinExistence type="inferred from homology"/>
<evidence type="ECO:0000256" key="5">
    <source>
        <dbReference type="ARBA" id="ARBA00022475"/>
    </source>
</evidence>
<dbReference type="PANTHER" id="PTHR34182:SF1">
    <property type="entry name" value="PROTEIN-EXPORT MEMBRANE PROTEIN SECG"/>
    <property type="match status" value="1"/>
</dbReference>
<sequence>MYESLLVIYLVIAIALIALILLQKGKGAEMGAAFGSGASNTVFGATGSGNFLTRLTAIFAVSFFLLSLILGNFAAQQGADTKGDLNLMSDEVVEQPILPPGEG</sequence>
<evidence type="ECO:0000256" key="6">
    <source>
        <dbReference type="ARBA" id="ARBA00022692"/>
    </source>
</evidence>
<evidence type="ECO:0000256" key="2">
    <source>
        <dbReference type="ARBA" id="ARBA00008445"/>
    </source>
</evidence>
<evidence type="ECO:0000313" key="13">
    <source>
        <dbReference type="Proteomes" id="UP000286976"/>
    </source>
</evidence>
<evidence type="ECO:0000256" key="9">
    <source>
        <dbReference type="ARBA" id="ARBA00023010"/>
    </source>
</evidence>
<evidence type="ECO:0000256" key="10">
    <source>
        <dbReference type="ARBA" id="ARBA00023136"/>
    </source>
</evidence>
<comment type="caution">
    <text evidence="12">The sequence shown here is derived from an EMBL/GenBank/DDBJ whole genome shotgun (WGS) entry which is preliminary data.</text>
</comment>
<evidence type="ECO:0000256" key="4">
    <source>
        <dbReference type="ARBA" id="ARBA00022448"/>
    </source>
</evidence>
<dbReference type="InterPro" id="IPR004692">
    <property type="entry name" value="SecG"/>
</dbReference>
<evidence type="ECO:0000256" key="7">
    <source>
        <dbReference type="ARBA" id="ARBA00022927"/>
    </source>
</evidence>
<dbReference type="GO" id="GO:0043952">
    <property type="term" value="P:protein transport by the Sec complex"/>
    <property type="evidence" value="ECO:0007669"/>
    <property type="project" value="TreeGrafter"/>
</dbReference>
<evidence type="ECO:0000256" key="1">
    <source>
        <dbReference type="ARBA" id="ARBA00004651"/>
    </source>
</evidence>
<keyword evidence="7 11" id="KW-0653">Protein transport</keyword>
<keyword evidence="4 11" id="KW-0813">Transport</keyword>
<name>A0A432X968_9GAMM</name>
<comment type="similarity">
    <text evidence="2 11">Belongs to the SecG family.</text>
</comment>
<evidence type="ECO:0000256" key="11">
    <source>
        <dbReference type="RuleBase" id="RU365087"/>
    </source>
</evidence>